<dbReference type="AlphaFoldDB" id="A0A8S1DWR3"/>
<dbReference type="Pfam" id="PF25390">
    <property type="entry name" value="WD40_RLD"/>
    <property type="match status" value="1"/>
</dbReference>
<keyword evidence="5" id="KW-1185">Reference proteome</keyword>
<evidence type="ECO:0000259" key="3">
    <source>
        <dbReference type="PROSITE" id="PS50097"/>
    </source>
</evidence>
<feature type="repeat" description="RCC1" evidence="2">
    <location>
        <begin position="252"/>
        <end position="303"/>
    </location>
</feature>
<name>A0A8S1DWR3_9INSE</name>
<dbReference type="InterPro" id="IPR011333">
    <property type="entry name" value="SKP1/BTB/POZ_sf"/>
</dbReference>
<dbReference type="InterPro" id="IPR058923">
    <property type="entry name" value="RCC1-like_dom"/>
</dbReference>
<dbReference type="PRINTS" id="PR00633">
    <property type="entry name" value="RCCNDNSATION"/>
</dbReference>
<dbReference type="PROSITE" id="PS50097">
    <property type="entry name" value="BTB"/>
    <property type="match status" value="1"/>
</dbReference>
<comment type="caution">
    <text evidence="4">The sequence shown here is derived from an EMBL/GenBank/DDBJ whole genome shotgun (WGS) entry which is preliminary data.</text>
</comment>
<feature type="repeat" description="RCC1" evidence="2">
    <location>
        <begin position="91"/>
        <end position="142"/>
    </location>
</feature>
<evidence type="ECO:0000256" key="2">
    <source>
        <dbReference type="PROSITE-ProRule" id="PRU00235"/>
    </source>
</evidence>
<dbReference type="EMBL" id="CADEPI010000416">
    <property type="protein sequence ID" value="CAB3385502.1"/>
    <property type="molecule type" value="Genomic_DNA"/>
</dbReference>
<dbReference type="PROSITE" id="PS50012">
    <property type="entry name" value="RCC1_3"/>
    <property type="match status" value="4"/>
</dbReference>
<keyword evidence="1" id="KW-0677">Repeat</keyword>
<gene>
    <name evidence="4" type="ORF">CLODIP_2_CD01966</name>
</gene>
<feature type="repeat" description="RCC1" evidence="2">
    <location>
        <begin position="143"/>
        <end position="198"/>
    </location>
</feature>
<dbReference type="PANTHER" id="PTHR22872:SF10">
    <property type="entry name" value="ULTRAVIOLET-B RECEPTOR UVR8"/>
    <property type="match status" value="1"/>
</dbReference>
<dbReference type="InterPro" id="IPR000408">
    <property type="entry name" value="Reg_chr_condens"/>
</dbReference>
<organism evidence="4 5">
    <name type="scientific">Cloeon dipterum</name>
    <dbReference type="NCBI Taxonomy" id="197152"/>
    <lineage>
        <taxon>Eukaryota</taxon>
        <taxon>Metazoa</taxon>
        <taxon>Ecdysozoa</taxon>
        <taxon>Arthropoda</taxon>
        <taxon>Hexapoda</taxon>
        <taxon>Insecta</taxon>
        <taxon>Pterygota</taxon>
        <taxon>Palaeoptera</taxon>
        <taxon>Ephemeroptera</taxon>
        <taxon>Pisciforma</taxon>
        <taxon>Baetidae</taxon>
        <taxon>Cloeon</taxon>
    </lineage>
</organism>
<dbReference type="Gene3D" id="3.30.710.10">
    <property type="entry name" value="Potassium Channel Kv1.1, Chain A"/>
    <property type="match status" value="1"/>
</dbReference>
<evidence type="ECO:0000313" key="5">
    <source>
        <dbReference type="Proteomes" id="UP000494165"/>
    </source>
</evidence>
<evidence type="ECO:0000256" key="1">
    <source>
        <dbReference type="ARBA" id="ARBA00022737"/>
    </source>
</evidence>
<feature type="domain" description="BTB" evidence="3">
    <location>
        <begin position="375"/>
        <end position="442"/>
    </location>
</feature>
<protein>
    <recommendedName>
        <fullName evidence="3">BTB domain-containing protein</fullName>
    </recommendedName>
</protein>
<dbReference type="SUPFAM" id="SSF50985">
    <property type="entry name" value="RCC1/BLIP-II"/>
    <property type="match status" value="1"/>
</dbReference>
<accession>A0A8S1DWR3</accession>
<dbReference type="PANTHER" id="PTHR22872">
    <property type="entry name" value="BTK-BINDING PROTEIN-RELATED"/>
    <property type="match status" value="1"/>
</dbReference>
<reference evidence="4 5" key="1">
    <citation type="submission" date="2020-04" db="EMBL/GenBank/DDBJ databases">
        <authorList>
            <person name="Alioto T."/>
            <person name="Alioto T."/>
            <person name="Gomez Garrido J."/>
        </authorList>
    </citation>
    <scope>NUCLEOTIDE SEQUENCE [LARGE SCALE GENOMIC DNA]</scope>
</reference>
<dbReference type="PROSITE" id="PS00626">
    <property type="entry name" value="RCC1_2"/>
    <property type="match status" value="1"/>
</dbReference>
<dbReference type="InterPro" id="IPR000210">
    <property type="entry name" value="BTB/POZ_dom"/>
</dbReference>
<dbReference type="Proteomes" id="UP000494165">
    <property type="component" value="Unassembled WGS sequence"/>
</dbReference>
<dbReference type="Pfam" id="PF00651">
    <property type="entry name" value="BTB"/>
    <property type="match status" value="1"/>
</dbReference>
<evidence type="ECO:0000313" key="4">
    <source>
        <dbReference type="EMBL" id="CAB3385502.1"/>
    </source>
</evidence>
<sequence>MSKILRKWANFGREIRTAIVFGSKGENVIFVDGTYQVFAFGRNEDGCLGTGDDDELKVPERIEVLCDEEIAGFECGISGDKCSIFAISSSGAVFSWGNNEYGELGLGTTGYTKFPTIIGQFSQKMVVQVACGGNHTLALTSEGKVYAFGRNDCEQLGLGSRSKRAQKSIPMLVGEFPDGEIVTSIACHAVSSFALFHSGGLCGWGSCWNCRSGLGPSMSNQASPKKVTTLDNVVITRVVCGAYFTLALTDKGKVYAWGDNENGQSGDGTVKWNDCPAVISMAERVKDIAATCYRNHPCAAITDKNQVYIWGSCNGLNVLKPTLTSFSSLEEVFAAASPQVSYHRFQLKNKKEVSSKSKSSMYERFRNAFDNTETADFAFIVEGKKIHVHKMLLAISSDVFKGMFLGDFEDSTAKEKIIDHFSYNSFYAFLKYLYTDEVDFTSELALDVYAVAHLYQAILFQAEGLREFCFNYCMEHLVEVVNSIDLDENKEEAILGVYRHAAVQQNNLE</sequence>
<proteinExistence type="predicted"/>
<dbReference type="SMART" id="SM00225">
    <property type="entry name" value="BTB"/>
    <property type="match status" value="1"/>
</dbReference>
<dbReference type="Gene3D" id="2.130.10.30">
    <property type="entry name" value="Regulator of chromosome condensation 1/beta-lactamase-inhibitor protein II"/>
    <property type="match status" value="1"/>
</dbReference>
<dbReference type="SUPFAM" id="SSF54695">
    <property type="entry name" value="POZ domain"/>
    <property type="match status" value="1"/>
</dbReference>
<feature type="repeat" description="RCC1" evidence="2">
    <location>
        <begin position="199"/>
        <end position="251"/>
    </location>
</feature>
<dbReference type="InterPro" id="IPR051625">
    <property type="entry name" value="Signaling_Regulatory_Domain"/>
</dbReference>
<dbReference type="OrthoDB" id="5981550at2759"/>
<dbReference type="InterPro" id="IPR009091">
    <property type="entry name" value="RCC1/BLIP-II"/>
</dbReference>